<dbReference type="EMBL" id="CP016896">
    <property type="protein sequence ID" value="APV36265.1"/>
    <property type="molecule type" value="Genomic_DNA"/>
</dbReference>
<protein>
    <recommendedName>
        <fullName evidence="6">DUF4124 domain-containing protein</fullName>
    </recommendedName>
</protein>
<keyword evidence="1" id="KW-0175">Coiled coil</keyword>
<reference evidence="3 5" key="1">
    <citation type="submission" date="2016-08" db="EMBL/GenBank/DDBJ databases">
        <title>Complete genome sequence of Acinetobacter baylyi strain GFJ2.</title>
        <authorList>
            <person name="Tabata M."/>
            <person name="Kuboki S."/>
            <person name="Gibu N."/>
            <person name="Kinouchi Y."/>
            <person name="Vangnai A."/>
            <person name="Kasai D."/>
            <person name="Fukuda M."/>
        </authorList>
    </citation>
    <scope>NUCLEOTIDE SEQUENCE [LARGE SCALE GENOMIC DNA]</scope>
    <source>
        <strain evidence="3 5">GFJ2</strain>
    </source>
</reference>
<accession>A0A1P8EJ71</accession>
<organism evidence="3 5">
    <name type="scientific">Acinetobacter soli</name>
    <dbReference type="NCBI Taxonomy" id="487316"/>
    <lineage>
        <taxon>Bacteria</taxon>
        <taxon>Pseudomonadati</taxon>
        <taxon>Pseudomonadota</taxon>
        <taxon>Gammaproteobacteria</taxon>
        <taxon>Moraxellales</taxon>
        <taxon>Moraxellaceae</taxon>
        <taxon>Acinetobacter</taxon>
    </lineage>
</organism>
<dbReference type="STRING" id="487316.BEN76_09650"/>
<dbReference type="AlphaFoldDB" id="A0A1P8EJ71"/>
<evidence type="ECO:0000313" key="5">
    <source>
        <dbReference type="Proteomes" id="UP000185674"/>
    </source>
</evidence>
<feature type="transmembrane region" description="Helical" evidence="2">
    <location>
        <begin position="22"/>
        <end position="42"/>
    </location>
</feature>
<sequence length="213" mass="25022">MVQSIEFAPAVRRRPFQLGKQVTLFILLMFFYLLGCAGEIHAKWYRYYDSRGTANISANVTPAHIRYGYESLDQNMQVIAKTPAWNGDRDAKTQARYESQARQQQYDLKLKRAYGNSKIATMKRDESLNSIKKQIAFQQEQLKQQQNDRVMYKNQENQYIRKGQNIPVSVREHMLQNQQQILASKAMLKQMQDNYNSTQIHYADVIARLKKME</sequence>
<evidence type="ECO:0008006" key="6">
    <source>
        <dbReference type="Google" id="ProtNLM"/>
    </source>
</evidence>
<evidence type="ECO:0000256" key="2">
    <source>
        <dbReference type="SAM" id="Phobius"/>
    </source>
</evidence>
<keyword evidence="2" id="KW-1133">Transmembrane helix</keyword>
<feature type="coiled-coil region" evidence="1">
    <location>
        <begin position="128"/>
        <end position="155"/>
    </location>
</feature>
<dbReference type="EMBL" id="CP134206">
    <property type="protein sequence ID" value="WND05748.1"/>
    <property type="molecule type" value="Genomic_DNA"/>
</dbReference>
<dbReference type="KEGG" id="asol:BEN76_09650"/>
<evidence type="ECO:0000256" key="1">
    <source>
        <dbReference type="SAM" id="Coils"/>
    </source>
</evidence>
<keyword evidence="2" id="KW-0472">Membrane</keyword>
<dbReference type="Proteomes" id="UP000185674">
    <property type="component" value="Chromosome"/>
</dbReference>
<keyword evidence="2" id="KW-0812">Transmembrane</keyword>
<evidence type="ECO:0000313" key="3">
    <source>
        <dbReference type="EMBL" id="APV36265.1"/>
    </source>
</evidence>
<proteinExistence type="predicted"/>
<gene>
    <name evidence="3" type="ORF">BEN76_09650</name>
    <name evidence="4" type="ORF">RHP80_00830</name>
</gene>
<evidence type="ECO:0000313" key="4">
    <source>
        <dbReference type="EMBL" id="WND05748.1"/>
    </source>
</evidence>
<dbReference type="Proteomes" id="UP001256400">
    <property type="component" value="Chromosome"/>
</dbReference>
<name>A0A1P8EJ71_9GAMM</name>
<reference evidence="4" key="2">
    <citation type="submission" date="2023-09" db="EMBL/GenBank/DDBJ databases">
        <title>Acinetobacter soli.</title>
        <authorList>
            <person name="Kim B."/>
            <person name="Kim D."/>
            <person name="Park D."/>
        </authorList>
    </citation>
    <scope>NUCLEOTIDE SEQUENCE</scope>
    <source>
        <strain evidence="4">2023.05</strain>
    </source>
</reference>
<dbReference type="eggNOG" id="COG2433">
    <property type="taxonomic scope" value="Bacteria"/>
</dbReference>